<dbReference type="OrthoDB" id="5525824at2"/>
<comment type="subcellular location">
    <subcellularLocation>
        <location evidence="1">Cell outer membrane</location>
    </subcellularLocation>
</comment>
<dbReference type="InterPro" id="IPR006690">
    <property type="entry name" value="OMPA-like_CS"/>
</dbReference>
<evidence type="ECO:0000256" key="4">
    <source>
        <dbReference type="PROSITE-ProRule" id="PRU00473"/>
    </source>
</evidence>
<dbReference type="PRINTS" id="PR01021">
    <property type="entry name" value="OMPADOMAIN"/>
</dbReference>
<dbReference type="InterPro" id="IPR050330">
    <property type="entry name" value="Bact_OuterMem_StrucFunc"/>
</dbReference>
<evidence type="ECO:0000259" key="7">
    <source>
        <dbReference type="PROSITE" id="PS51123"/>
    </source>
</evidence>
<dbReference type="InterPro" id="IPR006665">
    <property type="entry name" value="OmpA-like"/>
</dbReference>
<dbReference type="GO" id="GO:0009279">
    <property type="term" value="C:cell outer membrane"/>
    <property type="evidence" value="ECO:0007669"/>
    <property type="project" value="UniProtKB-SubCell"/>
</dbReference>
<feature type="domain" description="OmpA-like" evidence="7">
    <location>
        <begin position="503"/>
        <end position="620"/>
    </location>
</feature>
<dbReference type="KEGG" id="pars:DRW48_05120"/>
<proteinExistence type="predicted"/>
<name>A0A344PIE0_9RHOB</name>
<keyword evidence="9" id="KW-1185">Reference proteome</keyword>
<protein>
    <submittedName>
        <fullName evidence="8">OmpA family protein</fullName>
    </submittedName>
</protein>
<reference evidence="9" key="1">
    <citation type="submission" date="2018-07" db="EMBL/GenBank/DDBJ databases">
        <title>Genome sequencing of Paracoccus sp. SC2-6.</title>
        <authorList>
            <person name="Heo J."/>
            <person name="Kim S.-J."/>
            <person name="Kwon S.-W."/>
        </authorList>
    </citation>
    <scope>NUCLEOTIDE SEQUENCE [LARGE SCALE GENOMIC DNA]</scope>
    <source>
        <strain evidence="9">SC2-6</strain>
    </source>
</reference>
<dbReference type="PANTHER" id="PTHR30329">
    <property type="entry name" value="STATOR ELEMENT OF FLAGELLAR MOTOR COMPLEX"/>
    <property type="match status" value="1"/>
</dbReference>
<keyword evidence="2 4" id="KW-0472">Membrane</keyword>
<evidence type="ECO:0000313" key="8">
    <source>
        <dbReference type="EMBL" id="AXC49145.1"/>
    </source>
</evidence>
<evidence type="ECO:0000256" key="6">
    <source>
        <dbReference type="SAM" id="Phobius"/>
    </source>
</evidence>
<evidence type="ECO:0000256" key="5">
    <source>
        <dbReference type="SAM" id="MobiDB-lite"/>
    </source>
</evidence>
<evidence type="ECO:0000256" key="2">
    <source>
        <dbReference type="ARBA" id="ARBA00023136"/>
    </source>
</evidence>
<feature type="transmembrane region" description="Helical" evidence="6">
    <location>
        <begin position="21"/>
        <end position="42"/>
    </location>
</feature>
<evidence type="ECO:0000313" key="9">
    <source>
        <dbReference type="Proteomes" id="UP000252023"/>
    </source>
</evidence>
<keyword evidence="3" id="KW-0998">Cell outer membrane</keyword>
<dbReference type="InterPro" id="IPR006664">
    <property type="entry name" value="OMP_bac"/>
</dbReference>
<evidence type="ECO:0000256" key="3">
    <source>
        <dbReference type="ARBA" id="ARBA00023237"/>
    </source>
</evidence>
<dbReference type="InterPro" id="IPR036737">
    <property type="entry name" value="OmpA-like_sf"/>
</dbReference>
<evidence type="ECO:0000256" key="1">
    <source>
        <dbReference type="ARBA" id="ARBA00004442"/>
    </source>
</evidence>
<dbReference type="SUPFAM" id="SSF103088">
    <property type="entry name" value="OmpA-like"/>
    <property type="match status" value="1"/>
</dbReference>
<dbReference type="PANTHER" id="PTHR30329:SF21">
    <property type="entry name" value="LIPOPROTEIN YIAD-RELATED"/>
    <property type="match status" value="1"/>
</dbReference>
<gene>
    <name evidence="8" type="ORF">DRW48_05120</name>
</gene>
<organism evidence="8 9">
    <name type="scientific">Paracoccus suum</name>
    <dbReference type="NCBI Taxonomy" id="2259340"/>
    <lineage>
        <taxon>Bacteria</taxon>
        <taxon>Pseudomonadati</taxon>
        <taxon>Pseudomonadota</taxon>
        <taxon>Alphaproteobacteria</taxon>
        <taxon>Rhodobacterales</taxon>
        <taxon>Paracoccaceae</taxon>
        <taxon>Paracoccus</taxon>
    </lineage>
</organism>
<dbReference type="Gene3D" id="3.40.1520.20">
    <property type="match status" value="2"/>
</dbReference>
<keyword evidence="6" id="KW-1133">Transmembrane helix</keyword>
<dbReference type="PROSITE" id="PS01068">
    <property type="entry name" value="OMPA_1"/>
    <property type="match status" value="1"/>
</dbReference>
<keyword evidence="6" id="KW-0812">Transmembrane</keyword>
<dbReference type="EMBL" id="CP030918">
    <property type="protein sequence ID" value="AXC49145.1"/>
    <property type="molecule type" value="Genomic_DNA"/>
</dbReference>
<dbReference type="Gene3D" id="3.30.1330.60">
    <property type="entry name" value="OmpA-like domain"/>
    <property type="match status" value="1"/>
</dbReference>
<dbReference type="CDD" id="cd07185">
    <property type="entry name" value="OmpA_C-like"/>
    <property type="match status" value="1"/>
</dbReference>
<dbReference type="Proteomes" id="UP000252023">
    <property type="component" value="Chromosome"/>
</dbReference>
<dbReference type="AlphaFoldDB" id="A0A344PIE0"/>
<dbReference type="PROSITE" id="PS51123">
    <property type="entry name" value="OMPA_2"/>
    <property type="match status" value="1"/>
</dbReference>
<dbReference type="Pfam" id="PF00691">
    <property type="entry name" value="OmpA"/>
    <property type="match status" value="1"/>
</dbReference>
<sequence>MPQTATTPLSRPAAPARNRPVVGVALRALVLAAAGTGCWFGATEAADFIERRSSEEVRLALASGGFDWATLRTDGLQVALGGIAPDEGARFRAIAQAGAAVGPGRVVDRIEIAQRDPAAAPDFRIELLRNDAGLSMIGLIPASADRLGLARLLADGAGHPAVTDLLEAADYPAPPGWEAALSFGMTAIQSTPRAKVSITPGHVAVTALADNPRDKVRLEASLARAAPAGVTLDARITAPRPVIAPFTLRFVKDAAGARFDACAADTETARQRILTAAEEAGAAGEPVCTIGLGAPGAQWADAAVAAIEAVAAIGAGSATLSDTDIALDAPETVPQDRFDAAVERLGKALPAAFDLEATLARPAQPEAAPQPAEFTATRAGDGRVTLRGRVSDDRMRNAIESVARARFPNVESALRTDPSVPAGWSLRVIAAIEAMAGLDSGSTTVTPELIRIDGVSGSETASNAAAAALGRRLGAGADFALSIRYDRRLDQTLSLPTGQECVDRANRVLATSEIGFEPSKAEFAGDVAPTIAALKEALNECGAFRIGVGGHTDSQGSDDFNMTLSQNRAQSVLTALTEGGIDTHLMNAAGFGETQPIGPNDTEAGREANRRIEFRLLAPDPVEAGGAPPVAVVTGVTAVTIPEAPANSGAPTDPVSLAMPELGSVPPALAAPPHLPTEASSLALRVISGAVDPATSLALQVVEGSWTGEPLEAAASLAAEVAGMITDDEFSHDEDAGMETPEVPNPELGMAGPPPEGYTDPASDAGAAQDEAGDVPAQD</sequence>
<accession>A0A344PIE0</accession>
<dbReference type="RefSeq" id="WP_114075464.1">
    <property type="nucleotide sequence ID" value="NZ_CP030918.1"/>
</dbReference>
<feature type="region of interest" description="Disordered" evidence="5">
    <location>
        <begin position="731"/>
        <end position="779"/>
    </location>
</feature>